<evidence type="ECO:0000313" key="2">
    <source>
        <dbReference type="Proteomes" id="UP000033900"/>
    </source>
</evidence>
<keyword evidence="2" id="KW-1185">Reference proteome</keyword>
<dbReference type="OrthoDB" id="9791898at2"/>
<evidence type="ECO:0000313" key="1">
    <source>
        <dbReference type="EMBL" id="KJL48688.1"/>
    </source>
</evidence>
<accession>A0A0M2HW64</accession>
<dbReference type="EMBL" id="JYJB01000006">
    <property type="protein sequence ID" value="KJL48688.1"/>
    <property type="molecule type" value="Genomic_DNA"/>
</dbReference>
<dbReference type="AlphaFoldDB" id="A0A0M2HW64"/>
<dbReference type="SUPFAM" id="SSF101386">
    <property type="entry name" value="all-alpha NTP pyrophosphatases"/>
    <property type="match status" value="1"/>
</dbReference>
<reference evidence="1 2" key="1">
    <citation type="submission" date="2015-02" db="EMBL/GenBank/DDBJ databases">
        <title>Draft genome sequences of ten Microbacterium spp. with emphasis on heavy metal contaminated environments.</title>
        <authorList>
            <person name="Corretto E."/>
        </authorList>
    </citation>
    <scope>NUCLEOTIDE SEQUENCE [LARGE SCALE GENOMIC DNA]</scope>
    <source>
        <strain evidence="1 2">SA35</strain>
    </source>
</reference>
<gene>
    <name evidence="1" type="ORF">RS84_00855</name>
</gene>
<dbReference type="PATRIC" id="fig|273678.4.peg.850"/>
<sequence>MDIRRLQDEIEAVSALYAERFGIDRVDDWLMLKLGEEVGELTQAYLSQSGRSRDRGRTEAEREQDFRSELADVLAQVLIAQRFDVDLVDEVSRKWLVRRRE</sequence>
<comment type="caution">
    <text evidence="1">The sequence shown here is derived from an EMBL/GenBank/DDBJ whole genome shotgun (WGS) entry which is preliminary data.</text>
</comment>
<name>A0A0M2HW64_9MICO</name>
<dbReference type="RefSeq" id="WP_045256512.1">
    <property type="nucleotide sequence ID" value="NZ_JYJB01000006.1"/>
</dbReference>
<proteinExistence type="predicted"/>
<protein>
    <submittedName>
        <fullName evidence="1">Uncharacterized protein</fullName>
    </submittedName>
</protein>
<dbReference type="Gene3D" id="1.10.287.1080">
    <property type="entry name" value="MazG-like"/>
    <property type="match status" value="1"/>
</dbReference>
<organism evidence="1 2">
    <name type="scientific">Microbacterium hydrocarbonoxydans</name>
    <dbReference type="NCBI Taxonomy" id="273678"/>
    <lineage>
        <taxon>Bacteria</taxon>
        <taxon>Bacillati</taxon>
        <taxon>Actinomycetota</taxon>
        <taxon>Actinomycetes</taxon>
        <taxon>Micrococcales</taxon>
        <taxon>Microbacteriaceae</taxon>
        <taxon>Microbacterium</taxon>
    </lineage>
</organism>
<dbReference type="Proteomes" id="UP000033900">
    <property type="component" value="Unassembled WGS sequence"/>
</dbReference>
<dbReference type="STRING" id="273678.RS84_00855"/>